<evidence type="ECO:0000259" key="2">
    <source>
        <dbReference type="Pfam" id="PF13439"/>
    </source>
</evidence>
<evidence type="ECO:0000259" key="1">
    <source>
        <dbReference type="Pfam" id="PF00534"/>
    </source>
</evidence>
<evidence type="ECO:0000313" key="3">
    <source>
        <dbReference type="EMBL" id="GLO67613.1"/>
    </source>
</evidence>
<evidence type="ECO:0000313" key="4">
    <source>
        <dbReference type="Proteomes" id="UP001275436"/>
    </source>
</evidence>
<comment type="caution">
    <text evidence="3">The sequence shown here is derived from an EMBL/GenBank/DDBJ whole genome shotgun (WGS) entry which is preliminary data.</text>
</comment>
<dbReference type="Gene3D" id="3.40.50.2000">
    <property type="entry name" value="Glycogen Phosphorylase B"/>
    <property type="match status" value="2"/>
</dbReference>
<name>A0ABQ5TL99_9BACI</name>
<dbReference type="CDD" id="cd03811">
    <property type="entry name" value="GT4_GT28_WabH-like"/>
    <property type="match status" value="1"/>
</dbReference>
<dbReference type="Pfam" id="PF13439">
    <property type="entry name" value="Glyco_transf_4"/>
    <property type="match status" value="1"/>
</dbReference>
<protein>
    <submittedName>
        <fullName evidence="3">N-acetylgalactosamine-N, N'-diacetylbacillosaminyl -diphospho-undecaprenol 4-alpha-N-acetylgalactosaminyltransferase</fullName>
    </submittedName>
</protein>
<proteinExistence type="predicted"/>
<accession>A0ABQ5TL99</accession>
<keyword evidence="4" id="KW-1185">Reference proteome</keyword>
<feature type="domain" description="Glycosyltransferase subfamily 4-like N-terminal" evidence="2">
    <location>
        <begin position="17"/>
        <end position="172"/>
    </location>
</feature>
<reference evidence="3 4" key="1">
    <citation type="submission" date="2023-02" db="EMBL/GenBank/DDBJ databases">
        <title>Oceanobacillus kimchii IFOP_LL358 isolated form Alexandrium catenella lab strain.</title>
        <authorList>
            <person name="Gajardo G."/>
            <person name="Ueki S."/>
            <person name="Maruyama F."/>
        </authorList>
    </citation>
    <scope>NUCLEOTIDE SEQUENCE [LARGE SCALE GENOMIC DNA]</scope>
    <source>
        <strain evidence="3 4">IFOP_LL358</strain>
    </source>
</reference>
<dbReference type="Pfam" id="PF00534">
    <property type="entry name" value="Glycos_transf_1"/>
    <property type="match status" value="1"/>
</dbReference>
<dbReference type="EMBL" id="BSKO01000001">
    <property type="protein sequence ID" value="GLO67613.1"/>
    <property type="molecule type" value="Genomic_DNA"/>
</dbReference>
<dbReference type="PANTHER" id="PTHR12526">
    <property type="entry name" value="GLYCOSYLTRANSFERASE"/>
    <property type="match status" value="1"/>
</dbReference>
<dbReference type="SUPFAM" id="SSF53756">
    <property type="entry name" value="UDP-Glycosyltransferase/glycogen phosphorylase"/>
    <property type="match status" value="1"/>
</dbReference>
<dbReference type="InterPro" id="IPR001296">
    <property type="entry name" value="Glyco_trans_1"/>
</dbReference>
<sequence>MVHRKKVVFFIYQMGSGGAARTMLNILNNIDLEAFEPVLVTCNYNGDYEKYLNEEIKFIKLPTKRLRSAILPLSKIIRDEKADIVFSTIPNYNIVAILARLLSFTKAKNIVREAAFLGGSKKMEVKLKIYGLFYLFAKKVVALSNGVKENIIEQYKVPSNKVCVIYNPVDIEGIELQTNINLLSKEHQSIFLGENKVVITAGRFVDDKDHITLIYAFQKLQEKVKANLVILGEGELEEKLTSLVKQLKIEDKVYFIGFQENPYVYFHHSDVFALTSKREGFGHVLTEALATGVPVVSTRAKPGAEEVLDSGKYGLLIEVGDIDALTSNLEKVLQWDEHQKKEVTELGLKRVKEFQASKIVKQYEQLFKETIDD</sequence>
<dbReference type="InterPro" id="IPR028098">
    <property type="entry name" value="Glyco_trans_4-like_N"/>
</dbReference>
<gene>
    <name evidence="3" type="primary">pglJ</name>
    <name evidence="3" type="ORF">MACH08_33970</name>
</gene>
<organism evidence="3 4">
    <name type="scientific">Oceanobacillus kimchii</name>
    <dbReference type="NCBI Taxonomy" id="746691"/>
    <lineage>
        <taxon>Bacteria</taxon>
        <taxon>Bacillati</taxon>
        <taxon>Bacillota</taxon>
        <taxon>Bacilli</taxon>
        <taxon>Bacillales</taxon>
        <taxon>Bacillaceae</taxon>
        <taxon>Oceanobacillus</taxon>
    </lineage>
</organism>
<dbReference type="Proteomes" id="UP001275436">
    <property type="component" value="Unassembled WGS sequence"/>
</dbReference>
<feature type="domain" description="Glycosyl transferase family 1" evidence="1">
    <location>
        <begin position="193"/>
        <end position="340"/>
    </location>
</feature>
<dbReference type="PANTHER" id="PTHR12526:SF630">
    <property type="entry name" value="GLYCOSYLTRANSFERASE"/>
    <property type="match status" value="1"/>
</dbReference>
<dbReference type="RefSeq" id="WP_017798148.1">
    <property type="nucleotide sequence ID" value="NZ_BSKO01000001.1"/>
</dbReference>